<accession>A0ACA9NAX3</accession>
<protein>
    <submittedName>
        <fullName evidence="1">13096_t:CDS:1</fullName>
    </submittedName>
</protein>
<dbReference type="Proteomes" id="UP000789702">
    <property type="component" value="Unassembled WGS sequence"/>
</dbReference>
<dbReference type="EMBL" id="CAJVPU010014897">
    <property type="protein sequence ID" value="CAG8642982.1"/>
    <property type="molecule type" value="Genomic_DNA"/>
</dbReference>
<gene>
    <name evidence="1" type="ORF">DHETER_LOCUS8927</name>
</gene>
<proteinExistence type="predicted"/>
<comment type="caution">
    <text evidence="1">The sequence shown here is derived from an EMBL/GenBank/DDBJ whole genome shotgun (WGS) entry which is preliminary data.</text>
</comment>
<evidence type="ECO:0000313" key="1">
    <source>
        <dbReference type="EMBL" id="CAG8642982.1"/>
    </source>
</evidence>
<evidence type="ECO:0000313" key="2">
    <source>
        <dbReference type="Proteomes" id="UP000789702"/>
    </source>
</evidence>
<name>A0ACA9NAX3_9GLOM</name>
<organism evidence="1 2">
    <name type="scientific">Dentiscutata heterogama</name>
    <dbReference type="NCBI Taxonomy" id="1316150"/>
    <lineage>
        <taxon>Eukaryota</taxon>
        <taxon>Fungi</taxon>
        <taxon>Fungi incertae sedis</taxon>
        <taxon>Mucoromycota</taxon>
        <taxon>Glomeromycotina</taxon>
        <taxon>Glomeromycetes</taxon>
        <taxon>Diversisporales</taxon>
        <taxon>Gigasporaceae</taxon>
        <taxon>Dentiscutata</taxon>
    </lineage>
</organism>
<reference evidence="1" key="1">
    <citation type="submission" date="2021-06" db="EMBL/GenBank/DDBJ databases">
        <authorList>
            <person name="Kallberg Y."/>
            <person name="Tangrot J."/>
            <person name="Rosling A."/>
        </authorList>
    </citation>
    <scope>NUCLEOTIDE SEQUENCE</scope>
    <source>
        <strain evidence="1">IL203A</strain>
    </source>
</reference>
<keyword evidence="2" id="KW-1185">Reference proteome</keyword>
<sequence length="237" mass="27122">MISCTRHTFRLLNKNFLCNSIFNRQIKTSANFQSSPINDADEILETHYIPGRYLHFIKKNKRQLKKEAREASGLGSKPVLRISARKSECLKNEEGTHDTSGDASTASTTLSYIQRNLAQRLSRAIIKCNDQVPHVYLTSTFMKVTNITISPDSKFARIWWKPEGQKGISKAAIEQQLRINLTQYRAMLQRSMRVRKPPKILFCREDLQLGDINKILDQIESETKIDLDSSTNFANAC</sequence>